<evidence type="ECO:0000313" key="1">
    <source>
        <dbReference type="EMBL" id="OYN86556.1"/>
    </source>
</evidence>
<dbReference type="RefSeq" id="WP_094451123.1">
    <property type="nucleotide sequence ID" value="NZ_NMVI01000018.1"/>
</dbReference>
<protein>
    <submittedName>
        <fullName evidence="1">Uncharacterized protein</fullName>
    </submittedName>
</protein>
<dbReference type="InterPro" id="IPR010866">
    <property type="entry name" value="A-2_8-polyST"/>
</dbReference>
<proteinExistence type="predicted"/>
<reference evidence="1 2" key="1">
    <citation type="submission" date="2017-07" db="EMBL/GenBank/DDBJ databases">
        <title>Draft whole genome sequences of clinical Proprionibacteriaceae strains.</title>
        <authorList>
            <person name="Bernier A.-M."/>
            <person name="Bernard K."/>
            <person name="Domingo M.-C."/>
        </authorList>
    </citation>
    <scope>NUCLEOTIDE SEQUENCE [LARGE SCALE GENOMIC DNA]</scope>
    <source>
        <strain evidence="1 2">NML 160184</strain>
    </source>
</reference>
<sequence length="435" mass="46854">MTTQIICLSRAFQVTIAATAIRTGQLGDPERRIWLLADTTEAPEAAAPLAQAPGVAELTAGDEVLSWNELIWPLHPSDWEPRPEDLPLWERHLSRELGLSGPVELVLESIQVPPARSVAAIVAQASITVLGEGLMSYGPTRVRLPGEVGLRIDRLLHLDLVPEVTPQLLREFDVPAEIIPAAELLPTLDLLPAAPPALTDRPAALLLGQFLSQLGILSVADETELHVAMVESARAAGHDVVILKPHPAAPAGFTDAVLDRAQRLGVTAHVAPAQVLAERLYGAWPITEVFGCFSTGLFTARACFGLPARSVGAAQLAAGLKPYANSNRVPVVLTDLLLGAEHGVDRDPQAVLEVLAYTMQPGLRPEFHDHAAAYLAQFGDRDRAWFPVGRVGELGLPGGRRSLAARAKPLLRRTARDLYALERRVEERLRGAVQD</sequence>
<accession>A0A255E4X5</accession>
<dbReference type="Pfam" id="PF07388">
    <property type="entry name" value="A-2_8-polyST"/>
    <property type="match status" value="1"/>
</dbReference>
<dbReference type="Proteomes" id="UP000216533">
    <property type="component" value="Unassembled WGS sequence"/>
</dbReference>
<organism evidence="1 2">
    <name type="scientific">Parenemella sanctibonifatiensis</name>
    <dbReference type="NCBI Taxonomy" id="2016505"/>
    <lineage>
        <taxon>Bacteria</taxon>
        <taxon>Bacillati</taxon>
        <taxon>Actinomycetota</taxon>
        <taxon>Actinomycetes</taxon>
        <taxon>Propionibacteriales</taxon>
        <taxon>Propionibacteriaceae</taxon>
        <taxon>Parenemella</taxon>
    </lineage>
</organism>
<comment type="caution">
    <text evidence="1">The sequence shown here is derived from an EMBL/GenBank/DDBJ whole genome shotgun (WGS) entry which is preliminary data.</text>
</comment>
<dbReference type="EMBL" id="NMVI01000018">
    <property type="protein sequence ID" value="OYN86556.1"/>
    <property type="molecule type" value="Genomic_DNA"/>
</dbReference>
<gene>
    <name evidence="1" type="ORF">CGZ92_09475</name>
</gene>
<dbReference type="AlphaFoldDB" id="A0A255E4X5"/>
<name>A0A255E4X5_9ACTN</name>
<evidence type="ECO:0000313" key="2">
    <source>
        <dbReference type="Proteomes" id="UP000216533"/>
    </source>
</evidence>